<comment type="similarity">
    <text evidence="1">Belongs to the eukaryotic ribosomal protein eS19 family.</text>
</comment>
<dbReference type="GO" id="GO:0003723">
    <property type="term" value="F:RNA binding"/>
    <property type="evidence" value="ECO:0007669"/>
    <property type="project" value="TreeGrafter"/>
</dbReference>
<sequence length="104" mass="11436">MRRTLLPRVRTCSMFAALVPAAFMRGRLRNVHSTATNRAMRPSHHYHGNGSVDRKAVQALAKLQVLELEEDTGGRRITPQCQRDPDRIALAVAEAAAGDDSSDV</sequence>
<dbReference type="PANTHER" id="PTHR11710">
    <property type="entry name" value="40S RIBOSOMAL PROTEIN S19"/>
    <property type="match status" value="1"/>
</dbReference>
<dbReference type="InterPro" id="IPR036388">
    <property type="entry name" value="WH-like_DNA-bd_sf"/>
</dbReference>
<dbReference type="Proteomes" id="UP000472372">
    <property type="component" value="Chromosome 9"/>
</dbReference>
<dbReference type="GO" id="GO:0006412">
    <property type="term" value="P:translation"/>
    <property type="evidence" value="ECO:0007669"/>
    <property type="project" value="InterPro"/>
</dbReference>
<dbReference type="GO" id="GO:0003735">
    <property type="term" value="F:structural constituent of ribosome"/>
    <property type="evidence" value="ECO:0007669"/>
    <property type="project" value="InterPro"/>
</dbReference>
<gene>
    <name evidence="4" type="ORF">PTTW11_09850</name>
</gene>
<keyword evidence="3" id="KW-0687">Ribonucleoprotein</keyword>
<evidence type="ECO:0000313" key="4">
    <source>
        <dbReference type="EMBL" id="CAE7208505.1"/>
    </source>
</evidence>
<dbReference type="GO" id="GO:0022627">
    <property type="term" value="C:cytosolic small ribosomal subunit"/>
    <property type="evidence" value="ECO:0007669"/>
    <property type="project" value="TreeGrafter"/>
</dbReference>
<dbReference type="GO" id="GO:0000028">
    <property type="term" value="P:ribosomal small subunit assembly"/>
    <property type="evidence" value="ECO:0007669"/>
    <property type="project" value="TreeGrafter"/>
</dbReference>
<proteinExistence type="inferred from homology"/>
<dbReference type="SUPFAM" id="SSF46785">
    <property type="entry name" value="Winged helix' DNA-binding domain"/>
    <property type="match status" value="1"/>
</dbReference>
<dbReference type="InterPro" id="IPR001266">
    <property type="entry name" value="Ribosomal_eS19"/>
</dbReference>
<protein>
    <submittedName>
        <fullName evidence="4">40s ribosomal protein s19 protein</fullName>
    </submittedName>
</protein>
<dbReference type="EMBL" id="HG992985">
    <property type="protein sequence ID" value="CAE7208505.1"/>
    <property type="molecule type" value="Genomic_DNA"/>
</dbReference>
<reference evidence="4" key="1">
    <citation type="submission" date="2021-02" db="EMBL/GenBank/DDBJ databases">
        <authorList>
            <person name="Syme A R."/>
            <person name="Syme A R."/>
            <person name="Moolhuijzen P."/>
        </authorList>
    </citation>
    <scope>NUCLEOTIDE SEQUENCE</scope>
    <source>
        <strain evidence="4">W1-1</strain>
    </source>
</reference>
<dbReference type="SMART" id="SM01413">
    <property type="entry name" value="Ribosomal_S19e"/>
    <property type="match status" value="1"/>
</dbReference>
<dbReference type="PANTHER" id="PTHR11710:SF0">
    <property type="entry name" value="40S RIBOSOMAL PROTEIN S19"/>
    <property type="match status" value="1"/>
</dbReference>
<dbReference type="AlphaFoldDB" id="A0A6S6WDM0"/>
<evidence type="ECO:0000256" key="3">
    <source>
        <dbReference type="ARBA" id="ARBA00023274"/>
    </source>
</evidence>
<evidence type="ECO:0000256" key="1">
    <source>
        <dbReference type="ARBA" id="ARBA00010014"/>
    </source>
</evidence>
<name>A0A6S6WDM0_9PLEO</name>
<organism evidence="4 5">
    <name type="scientific">Pyrenophora teres f. teres</name>
    <dbReference type="NCBI Taxonomy" id="97479"/>
    <lineage>
        <taxon>Eukaryota</taxon>
        <taxon>Fungi</taxon>
        <taxon>Dikarya</taxon>
        <taxon>Ascomycota</taxon>
        <taxon>Pezizomycotina</taxon>
        <taxon>Dothideomycetes</taxon>
        <taxon>Pleosporomycetidae</taxon>
        <taxon>Pleosporales</taxon>
        <taxon>Pleosporineae</taxon>
        <taxon>Pleosporaceae</taxon>
        <taxon>Pyrenophora</taxon>
    </lineage>
</organism>
<dbReference type="InterPro" id="IPR036390">
    <property type="entry name" value="WH_DNA-bd_sf"/>
</dbReference>
<evidence type="ECO:0000313" key="5">
    <source>
        <dbReference type="Proteomes" id="UP000472372"/>
    </source>
</evidence>
<keyword evidence="2 4" id="KW-0689">Ribosomal protein</keyword>
<dbReference type="Gene3D" id="1.10.10.10">
    <property type="entry name" value="Winged helix-like DNA-binding domain superfamily/Winged helix DNA-binding domain"/>
    <property type="match status" value="1"/>
</dbReference>
<evidence type="ECO:0000256" key="2">
    <source>
        <dbReference type="ARBA" id="ARBA00022980"/>
    </source>
</evidence>
<dbReference type="Pfam" id="PF01090">
    <property type="entry name" value="Ribosomal_S19e"/>
    <property type="match status" value="1"/>
</dbReference>
<accession>A0A6S6WDM0</accession>